<sequence length="196" mass="22282">MNTLKKISVVFLLSLLAGCVAWKDSAGEVSSIGSSKSRVEFTEPNKDWRKHTSKINGADAYEYVFTSPSVDSIRITKIRYSDITEDDNTFRPDGDLFALANQFIEHEKELIAQTSPLRYELISQQQTTTQDGASAVALERIIVDSDGLKYRVNSLLIPMDSNYFYQFTYKAVNQYYYQQSIATFQSLLSSVRIINR</sequence>
<dbReference type="InParanoid" id="A0A6N7EUL1"/>
<gene>
    <name evidence="2" type="ORF">GCU85_00975</name>
</gene>
<name>A0A6N7EUL1_9GAMM</name>
<evidence type="ECO:0000256" key="1">
    <source>
        <dbReference type="SAM" id="SignalP"/>
    </source>
</evidence>
<organism evidence="2 3">
    <name type="scientific">Ostreibacterium oceani</name>
    <dbReference type="NCBI Taxonomy" id="2654998"/>
    <lineage>
        <taxon>Bacteria</taxon>
        <taxon>Pseudomonadati</taxon>
        <taxon>Pseudomonadota</taxon>
        <taxon>Gammaproteobacteria</taxon>
        <taxon>Cardiobacteriales</taxon>
        <taxon>Ostreibacteriaceae</taxon>
        <taxon>Ostreibacterium</taxon>
    </lineage>
</organism>
<reference evidence="2 3" key="1">
    <citation type="submission" date="2019-10" db="EMBL/GenBank/DDBJ databases">
        <title>Cardiobacteriales fam. a chemoheterotrophic member of the order Cardiobacteriales, and proposal of Cardiobacteriales fam. nov.</title>
        <authorList>
            <person name="Wang C."/>
        </authorList>
    </citation>
    <scope>NUCLEOTIDE SEQUENCE [LARGE SCALE GENOMIC DNA]</scope>
    <source>
        <strain evidence="2 3">ML27</strain>
    </source>
</reference>
<keyword evidence="3" id="KW-1185">Reference proteome</keyword>
<dbReference type="AlphaFoldDB" id="A0A6N7EUL1"/>
<evidence type="ECO:0000313" key="2">
    <source>
        <dbReference type="EMBL" id="MPV85305.1"/>
    </source>
</evidence>
<protein>
    <recommendedName>
        <fullName evidence="4">PsbP C-terminal domain-containing protein</fullName>
    </recommendedName>
</protein>
<proteinExistence type="predicted"/>
<evidence type="ECO:0008006" key="4">
    <source>
        <dbReference type="Google" id="ProtNLM"/>
    </source>
</evidence>
<evidence type="ECO:0000313" key="3">
    <source>
        <dbReference type="Proteomes" id="UP000471298"/>
    </source>
</evidence>
<feature type="chain" id="PRO_5026714173" description="PsbP C-terminal domain-containing protein" evidence="1">
    <location>
        <begin position="23"/>
        <end position="196"/>
    </location>
</feature>
<keyword evidence="1" id="KW-0732">Signal</keyword>
<dbReference type="PROSITE" id="PS51257">
    <property type="entry name" value="PROKAR_LIPOPROTEIN"/>
    <property type="match status" value="1"/>
</dbReference>
<accession>A0A6N7EUL1</accession>
<dbReference type="RefSeq" id="WP_152808423.1">
    <property type="nucleotide sequence ID" value="NZ_WHNW01000001.1"/>
</dbReference>
<feature type="signal peptide" evidence="1">
    <location>
        <begin position="1"/>
        <end position="22"/>
    </location>
</feature>
<comment type="caution">
    <text evidence="2">The sequence shown here is derived from an EMBL/GenBank/DDBJ whole genome shotgun (WGS) entry which is preliminary data.</text>
</comment>
<dbReference type="EMBL" id="WHNW01000001">
    <property type="protein sequence ID" value="MPV85305.1"/>
    <property type="molecule type" value="Genomic_DNA"/>
</dbReference>
<dbReference type="Proteomes" id="UP000471298">
    <property type="component" value="Unassembled WGS sequence"/>
</dbReference>